<evidence type="ECO:0000313" key="4">
    <source>
        <dbReference type="Proteomes" id="UP000247755"/>
    </source>
</evidence>
<evidence type="ECO:0008006" key="5">
    <source>
        <dbReference type="Google" id="ProtNLM"/>
    </source>
</evidence>
<dbReference type="EMBL" id="QJJY01000085">
    <property type="protein sequence ID" value="PXX20080.1"/>
    <property type="molecule type" value="Genomic_DNA"/>
</dbReference>
<dbReference type="EMBL" id="QJJY01000055">
    <property type="protein sequence ID" value="PXX21248.1"/>
    <property type="molecule type" value="Genomic_DNA"/>
</dbReference>
<reference evidence="3 4" key="1">
    <citation type="submission" date="2018-05" db="EMBL/GenBank/DDBJ databases">
        <title>Comparative genomics of bacterial root endophytes of switchgrass collected from native prairies over two seasons.</title>
        <authorList>
            <person name="Tang Y."/>
        </authorList>
    </citation>
    <scope>NUCLEOTIDE SEQUENCE [LARGE SCALE GENOMIC DNA]</scope>
    <source>
        <strain evidence="3 4">NFIX32</strain>
    </source>
</reference>
<accession>A0A318HS62</accession>
<evidence type="ECO:0000313" key="2">
    <source>
        <dbReference type="EMBL" id="PXX20080.1"/>
    </source>
</evidence>
<gene>
    <name evidence="3" type="ORF">NA66_10559</name>
    <name evidence="2" type="ORF">NA66_10851</name>
    <name evidence="1" type="ORF">NA66_10941</name>
</gene>
<evidence type="ECO:0000313" key="3">
    <source>
        <dbReference type="EMBL" id="PXX21248.1"/>
    </source>
</evidence>
<name>A0A318HS62_BURPY</name>
<dbReference type="AlphaFoldDB" id="A0A318HS62"/>
<feature type="non-terminal residue" evidence="3">
    <location>
        <position position="1"/>
    </location>
</feature>
<dbReference type="EMBL" id="QJJY01000094">
    <property type="protein sequence ID" value="PXX19516.1"/>
    <property type="molecule type" value="Genomic_DNA"/>
</dbReference>
<dbReference type="Proteomes" id="UP000247755">
    <property type="component" value="Unassembled WGS sequence"/>
</dbReference>
<comment type="caution">
    <text evidence="3">The sequence shown here is derived from an EMBL/GenBank/DDBJ whole genome shotgun (WGS) entry which is preliminary data.</text>
</comment>
<evidence type="ECO:0000313" key="1">
    <source>
        <dbReference type="EMBL" id="PXX19516.1"/>
    </source>
</evidence>
<organism evidence="3 4">
    <name type="scientific">Burkholderia pyrrocinia</name>
    <name type="common">Pseudomonas pyrrocinia</name>
    <dbReference type="NCBI Taxonomy" id="60550"/>
    <lineage>
        <taxon>Bacteria</taxon>
        <taxon>Pseudomonadati</taxon>
        <taxon>Pseudomonadota</taxon>
        <taxon>Betaproteobacteria</taxon>
        <taxon>Burkholderiales</taxon>
        <taxon>Burkholderiaceae</taxon>
        <taxon>Burkholderia</taxon>
        <taxon>Burkholderia cepacia complex</taxon>
    </lineage>
</organism>
<protein>
    <recommendedName>
        <fullName evidence="5">IS630 family transposase</fullName>
    </recommendedName>
</protein>
<sequence>VSRRLVQSKDDMKRLAIGALRRIQKLPALVKSFFRQPECQYASM</sequence>
<proteinExistence type="predicted"/>